<proteinExistence type="predicted"/>
<evidence type="ECO:0000256" key="2">
    <source>
        <dbReference type="ARBA" id="ARBA00022490"/>
    </source>
</evidence>
<dbReference type="PANTHER" id="PTHR15913:SF0">
    <property type="entry name" value="MASPARDIN"/>
    <property type="match status" value="1"/>
</dbReference>
<keyword evidence="4" id="KW-1185">Reference proteome</keyword>
<organism evidence="3 4">
    <name type="scientific">Lactuca sativa</name>
    <name type="common">Garden lettuce</name>
    <dbReference type="NCBI Taxonomy" id="4236"/>
    <lineage>
        <taxon>Eukaryota</taxon>
        <taxon>Viridiplantae</taxon>
        <taxon>Streptophyta</taxon>
        <taxon>Embryophyta</taxon>
        <taxon>Tracheophyta</taxon>
        <taxon>Spermatophyta</taxon>
        <taxon>Magnoliopsida</taxon>
        <taxon>eudicotyledons</taxon>
        <taxon>Gunneridae</taxon>
        <taxon>Pentapetalae</taxon>
        <taxon>asterids</taxon>
        <taxon>campanulids</taxon>
        <taxon>Asterales</taxon>
        <taxon>Asteraceae</taxon>
        <taxon>Cichorioideae</taxon>
        <taxon>Cichorieae</taxon>
        <taxon>Lactucinae</taxon>
        <taxon>Lactuca</taxon>
    </lineage>
</organism>
<comment type="subcellular location">
    <subcellularLocation>
        <location evidence="1">Cytoplasm</location>
    </subcellularLocation>
</comment>
<dbReference type="PANTHER" id="PTHR15913">
    <property type="entry name" value="ACID CLUSTER PROTEIN 33"/>
    <property type="match status" value="1"/>
</dbReference>
<dbReference type="AlphaFoldDB" id="A0A9R1UT28"/>
<reference evidence="3 4" key="1">
    <citation type="journal article" date="2017" name="Nat. Commun.">
        <title>Genome assembly with in vitro proximity ligation data and whole-genome triplication in lettuce.</title>
        <authorList>
            <person name="Reyes-Chin-Wo S."/>
            <person name="Wang Z."/>
            <person name="Yang X."/>
            <person name="Kozik A."/>
            <person name="Arikit S."/>
            <person name="Song C."/>
            <person name="Xia L."/>
            <person name="Froenicke L."/>
            <person name="Lavelle D.O."/>
            <person name="Truco M.J."/>
            <person name="Xia R."/>
            <person name="Zhu S."/>
            <person name="Xu C."/>
            <person name="Xu H."/>
            <person name="Xu X."/>
            <person name="Cox K."/>
            <person name="Korf I."/>
            <person name="Meyers B.C."/>
            <person name="Michelmore R.W."/>
        </authorList>
    </citation>
    <scope>NUCLEOTIDE SEQUENCE [LARGE SCALE GENOMIC DNA]</scope>
    <source>
        <strain evidence="4">cv. Salinas</strain>
        <tissue evidence="3">Seedlings</tissue>
    </source>
</reference>
<dbReference type="EMBL" id="NBSK02000008">
    <property type="protein sequence ID" value="KAJ0193126.1"/>
    <property type="molecule type" value="Genomic_DNA"/>
</dbReference>
<keyword evidence="2" id="KW-0963">Cytoplasm</keyword>
<gene>
    <name evidence="3" type="ORF">LSAT_V11C800438450</name>
</gene>
<name>A0A9R1UT28_LACSA</name>
<dbReference type="SUPFAM" id="SSF53474">
    <property type="entry name" value="alpha/beta-Hydrolases"/>
    <property type="match status" value="1"/>
</dbReference>
<dbReference type="InterPro" id="IPR029058">
    <property type="entry name" value="AB_hydrolase_fold"/>
</dbReference>
<protein>
    <submittedName>
        <fullName evidence="3">Uncharacterized protein</fullName>
    </submittedName>
</protein>
<dbReference type="Gene3D" id="3.40.50.1820">
    <property type="entry name" value="alpha/beta hydrolase"/>
    <property type="match status" value="1"/>
</dbReference>
<dbReference type="Proteomes" id="UP000235145">
    <property type="component" value="Unassembled WGS sequence"/>
</dbReference>
<evidence type="ECO:0000313" key="4">
    <source>
        <dbReference type="Proteomes" id="UP000235145"/>
    </source>
</evidence>
<evidence type="ECO:0000256" key="1">
    <source>
        <dbReference type="ARBA" id="ARBA00004496"/>
    </source>
</evidence>
<dbReference type="GO" id="GO:0005737">
    <property type="term" value="C:cytoplasm"/>
    <property type="evidence" value="ECO:0007669"/>
    <property type="project" value="UniProtKB-SubCell"/>
</dbReference>
<dbReference type="InterPro" id="IPR026151">
    <property type="entry name" value="Maspardin"/>
</dbReference>
<accession>A0A9R1UT28</accession>
<sequence length="156" mass="17579">MNLFFNRHLHGTSLGGFLALLFAQHRPPRRVKSLILSNAFLDTKYFLAAMPWVRVYTPSFMLKQYVLTGIPNGPHEPFVANSVDFVVADVSFINTHNELFPNNLKKKINILKLRPWGDLASRLTLISDVASVGPLRLSDSLITIMDVEVKMLLISS</sequence>
<comment type="caution">
    <text evidence="3">The sequence shown here is derived from an EMBL/GenBank/DDBJ whole genome shotgun (WGS) entry which is preliminary data.</text>
</comment>
<evidence type="ECO:0000313" key="3">
    <source>
        <dbReference type="EMBL" id="KAJ0193126.1"/>
    </source>
</evidence>